<evidence type="ECO:0000313" key="3">
    <source>
        <dbReference type="Proteomes" id="UP001592528"/>
    </source>
</evidence>
<dbReference type="RefSeq" id="WP_037597660.1">
    <property type="nucleotide sequence ID" value="NZ_JBHEZZ010000023.1"/>
</dbReference>
<evidence type="ECO:0000256" key="1">
    <source>
        <dbReference type="SAM" id="MobiDB-lite"/>
    </source>
</evidence>
<comment type="caution">
    <text evidence="2">The sequence shown here is derived from an EMBL/GenBank/DDBJ whole genome shotgun (WGS) entry which is preliminary data.</text>
</comment>
<dbReference type="EMBL" id="JBHEZZ010000023">
    <property type="protein sequence ID" value="MFC1405815.1"/>
    <property type="molecule type" value="Genomic_DNA"/>
</dbReference>
<protein>
    <submittedName>
        <fullName evidence="2">Uncharacterized protein</fullName>
    </submittedName>
</protein>
<dbReference type="Proteomes" id="UP001592528">
    <property type="component" value="Unassembled WGS sequence"/>
</dbReference>
<keyword evidence="3" id="KW-1185">Reference proteome</keyword>
<feature type="region of interest" description="Disordered" evidence="1">
    <location>
        <begin position="113"/>
        <end position="132"/>
    </location>
</feature>
<organism evidence="2 3">
    <name type="scientific">Streptacidiphilus cavernicola</name>
    <dbReference type="NCBI Taxonomy" id="3342716"/>
    <lineage>
        <taxon>Bacteria</taxon>
        <taxon>Bacillati</taxon>
        <taxon>Actinomycetota</taxon>
        <taxon>Actinomycetes</taxon>
        <taxon>Kitasatosporales</taxon>
        <taxon>Streptomycetaceae</taxon>
        <taxon>Streptacidiphilus</taxon>
    </lineage>
</organism>
<gene>
    <name evidence="2" type="ORF">ACEZDJ_31445</name>
</gene>
<reference evidence="2 3" key="1">
    <citation type="submission" date="2024-09" db="EMBL/GenBank/DDBJ databases">
        <authorList>
            <person name="Lee S.D."/>
        </authorList>
    </citation>
    <scope>NUCLEOTIDE SEQUENCE [LARGE SCALE GENOMIC DNA]</scope>
    <source>
        <strain evidence="2 3">N1-5</strain>
    </source>
</reference>
<name>A0ABV6UWG0_9ACTN</name>
<evidence type="ECO:0000313" key="2">
    <source>
        <dbReference type="EMBL" id="MFC1405815.1"/>
    </source>
</evidence>
<accession>A0ABV6UWG0</accession>
<sequence>MSIAVPIELHAHSNYPDCTCPRGWCGGPLGGRADAACPWHRPDREGDPITEQWHPLERCPELRHIGRAWSGNEHEADCPCPKSACGLVIEQLADPGCPHHPSAAKTMRQRHAAHRCPGPHPRPLLPQLTPRQQADRRIRALARLREQEERQAAALERTRQLLRTEQDRLTQLADRLTR</sequence>
<proteinExistence type="predicted"/>